<keyword evidence="9" id="KW-0732">Signal</keyword>
<dbReference type="InterPro" id="IPR027446">
    <property type="entry name" value="VSG_C_dom_sf"/>
</dbReference>
<keyword evidence="7" id="KW-0449">Lipoprotein</keyword>
<reference evidence="12" key="1">
    <citation type="submission" date="2016-08" db="EMBL/GenBank/DDBJ databases">
        <title>VSG repertoire of Trypanosoma brucei EATRO 1125.</title>
        <authorList>
            <person name="Cross G.A."/>
        </authorList>
    </citation>
    <scope>NUCLEOTIDE SEQUENCE</scope>
    <source>
        <strain evidence="12">EATRO 1125</strain>
    </source>
</reference>
<dbReference type="GO" id="GO:0005886">
    <property type="term" value="C:plasma membrane"/>
    <property type="evidence" value="ECO:0007669"/>
    <property type="project" value="UniProtKB-SubCell"/>
</dbReference>
<dbReference type="VEuPathDB" id="TriTrypDB:Tb10.v4.0163"/>
<evidence type="ECO:0000256" key="5">
    <source>
        <dbReference type="ARBA" id="ARBA00023136"/>
    </source>
</evidence>
<organism evidence="12">
    <name type="scientific">Trypanosoma brucei</name>
    <dbReference type="NCBI Taxonomy" id="5691"/>
    <lineage>
        <taxon>Eukaryota</taxon>
        <taxon>Discoba</taxon>
        <taxon>Euglenozoa</taxon>
        <taxon>Kinetoplastea</taxon>
        <taxon>Metakinetoplastina</taxon>
        <taxon>Trypanosomatida</taxon>
        <taxon>Trypanosomatidae</taxon>
        <taxon>Trypanosoma</taxon>
    </lineage>
</organism>
<evidence type="ECO:0000256" key="4">
    <source>
        <dbReference type="ARBA" id="ARBA00022622"/>
    </source>
</evidence>
<evidence type="ECO:0000256" key="3">
    <source>
        <dbReference type="ARBA" id="ARBA00022475"/>
    </source>
</evidence>
<dbReference type="Gene3D" id="3.30.1680.40">
    <property type="match status" value="1"/>
</dbReference>
<keyword evidence="6" id="KW-0325">Glycoprotein</keyword>
<protein>
    <submittedName>
        <fullName evidence="12">Variant surface glycoprotein 1125.63</fullName>
    </submittedName>
</protein>
<sequence length="498" mass="53351">MTHIVSLSVIVSAITIGAESAASKGLKKDVWEPICGLSEELDLVGGDVLAESDEILKYAFTIKLQAARAKVYATKNIGSTEGRKAYLFAAYLDGKGDTAYQTYRASAVTSHIRAARASGYLKGRIDDFLKMLAQTTSANNACVLQAASADSEATHAAGKLRQTACALTISNIAKQKQATRQYVTSAGYEKLLEGNGAGDAHQANGGSKQCNLLAAHNADGFTHTSSATTAVNTMAGYMKIPNSAGNVELETANNLKNKAGAAEAAWQEAHQAISGIVTSEAADFKNDTETTDKWTKLTDIVRRVLLPTDKKSATDVEAAITNELRGKDKEKITELEGIINEETIPAGVAGLPQEKKLGVISSLEELTAILYHYELTISNEITDLKRKLQNKTEKKPTTTEEVCKSHTTDAPCRKAGCEFDKDKTPKCFPKPNESKEEKEKEGDDGKTGSASICAGKPKGECKSPDCKWEGETCKDSSFLLNKQFTLSVVSAAFVALLF</sequence>
<feature type="compositionally biased region" description="Basic and acidic residues" evidence="8">
    <location>
        <begin position="432"/>
        <end position="446"/>
    </location>
</feature>
<evidence type="ECO:0000259" key="11">
    <source>
        <dbReference type="Pfam" id="PF10659"/>
    </source>
</evidence>
<evidence type="ECO:0000256" key="9">
    <source>
        <dbReference type="SAM" id="SignalP"/>
    </source>
</evidence>
<feature type="chain" id="PRO_5012339576" evidence="9">
    <location>
        <begin position="21"/>
        <end position="498"/>
    </location>
</feature>
<feature type="signal peptide" evidence="9">
    <location>
        <begin position="1"/>
        <end position="20"/>
    </location>
</feature>
<dbReference type="VEuPathDB" id="TriTrypDB:Tb1125.Tb10.v4.0163"/>
<evidence type="ECO:0000256" key="8">
    <source>
        <dbReference type="SAM" id="MobiDB-lite"/>
    </source>
</evidence>
<evidence type="ECO:0000256" key="7">
    <source>
        <dbReference type="ARBA" id="ARBA00023288"/>
    </source>
</evidence>
<dbReference type="GO" id="GO:0098552">
    <property type="term" value="C:side of membrane"/>
    <property type="evidence" value="ECO:0007669"/>
    <property type="project" value="UniProtKB-KW"/>
</dbReference>
<feature type="region of interest" description="Disordered" evidence="8">
    <location>
        <begin position="428"/>
        <end position="464"/>
    </location>
</feature>
<dbReference type="SUPFAM" id="SSF58087">
    <property type="entry name" value="Variant surface glycoprotein (N-terminal domain)"/>
    <property type="match status" value="1"/>
</dbReference>
<dbReference type="Gene3D" id="3.90.150.10">
    <property type="entry name" value="Variant Surface Glycoprotein, subunit A domain 1"/>
    <property type="match status" value="1"/>
</dbReference>
<evidence type="ECO:0000313" key="12">
    <source>
        <dbReference type="EMBL" id="APD72961.1"/>
    </source>
</evidence>
<comment type="function">
    <text evidence="1">VSG forms a coat on the surface of the parasite. The trypanosome evades the immune response of the host by expressing a series of antigenically distinct VSGs from an estimated 1000 VSG genes.</text>
</comment>
<feature type="domain" description="Trypanosome variant surface glycoprotein C-terminal" evidence="11">
    <location>
        <begin position="403"/>
        <end position="497"/>
    </location>
</feature>
<dbReference type="Gene3D" id="1.10.470.10">
    <property type="entry name" value="Variant Surface Glycoprotein, subunit A, domain 2"/>
    <property type="match status" value="1"/>
</dbReference>
<accession>A0A1J0R557</accession>
<evidence type="ECO:0000256" key="6">
    <source>
        <dbReference type="ARBA" id="ARBA00023180"/>
    </source>
</evidence>
<keyword evidence="5" id="KW-0472">Membrane</keyword>
<dbReference type="EMBL" id="KX699005">
    <property type="protein sequence ID" value="APD72961.1"/>
    <property type="molecule type" value="Genomic_DNA"/>
</dbReference>
<dbReference type="InterPro" id="IPR001812">
    <property type="entry name" value="Trypano_VSG_A_N_dom"/>
</dbReference>
<feature type="domain" description="Trypanosome variant surface glycoprotein A-type N-terminal" evidence="10">
    <location>
        <begin position="9"/>
        <end position="374"/>
    </location>
</feature>
<keyword evidence="4" id="KW-0336">GPI-anchor</keyword>
<evidence type="ECO:0000256" key="2">
    <source>
        <dbReference type="ARBA" id="ARBA00004609"/>
    </source>
</evidence>
<comment type="subcellular location">
    <subcellularLocation>
        <location evidence="2">Cell membrane</location>
        <topology evidence="2">Lipid-anchor</topology>
        <topology evidence="2">GPI-anchor</topology>
    </subcellularLocation>
</comment>
<evidence type="ECO:0000259" key="10">
    <source>
        <dbReference type="Pfam" id="PF00913"/>
    </source>
</evidence>
<dbReference type="GO" id="GO:0042783">
    <property type="term" value="P:symbiont-mediated evasion of host immune response"/>
    <property type="evidence" value="ECO:0007669"/>
    <property type="project" value="InterPro"/>
</dbReference>
<name>A0A1J0R557_9TRYP</name>
<dbReference type="SUPFAM" id="SSF118251">
    <property type="entry name" value="Variant surface glycoprotein MITAT 1.2, VSG 221, C-terminal domain"/>
    <property type="match status" value="1"/>
</dbReference>
<evidence type="ECO:0000256" key="1">
    <source>
        <dbReference type="ARBA" id="ARBA00002523"/>
    </source>
</evidence>
<dbReference type="Pfam" id="PF10659">
    <property type="entry name" value="Trypan_glycop_C"/>
    <property type="match status" value="1"/>
</dbReference>
<dbReference type="InterPro" id="IPR019609">
    <property type="entry name" value="Variant_surf_glycoprt_trypan_C"/>
</dbReference>
<dbReference type="AlphaFoldDB" id="A0A1J0R557"/>
<proteinExistence type="predicted"/>
<keyword evidence="3" id="KW-1003">Cell membrane</keyword>
<dbReference type="VEuPathDB" id="TriTrypDB:Tb427_000266500"/>
<dbReference type="Pfam" id="PF00913">
    <property type="entry name" value="Trypan_glycop"/>
    <property type="match status" value="1"/>
</dbReference>